<feature type="site" description="Catalytically relevant" evidence="6">
    <location>
        <position position="81"/>
    </location>
</feature>
<dbReference type="Pfam" id="PF01380">
    <property type="entry name" value="SIS"/>
    <property type="match status" value="1"/>
</dbReference>
<dbReference type="EC" id="5.3.1.13" evidence="10"/>
<gene>
    <name evidence="10" type="ORF">GGR24_000062</name>
</gene>
<dbReference type="PANTHER" id="PTHR42745:SF1">
    <property type="entry name" value="ARABINOSE 5-PHOSPHATE ISOMERASE KDSD"/>
    <property type="match status" value="1"/>
</dbReference>
<name>A0A7W6D3C1_9HYPH</name>
<dbReference type="InterPro" id="IPR000644">
    <property type="entry name" value="CBS_dom"/>
</dbReference>
<dbReference type="CDD" id="cd05014">
    <property type="entry name" value="SIS_Kpsf"/>
    <property type="match status" value="1"/>
</dbReference>
<evidence type="ECO:0000256" key="3">
    <source>
        <dbReference type="ARBA" id="ARBA00023122"/>
    </source>
</evidence>
<evidence type="ECO:0000256" key="1">
    <source>
        <dbReference type="ARBA" id="ARBA00008165"/>
    </source>
</evidence>
<keyword evidence="11" id="KW-1185">Reference proteome</keyword>
<feature type="domain" description="CBS" evidence="8">
    <location>
        <begin position="296"/>
        <end position="347"/>
    </location>
</feature>
<dbReference type="GO" id="GO:1901135">
    <property type="term" value="P:carbohydrate derivative metabolic process"/>
    <property type="evidence" value="ECO:0007669"/>
    <property type="project" value="InterPro"/>
</dbReference>
<dbReference type="InterPro" id="IPR001347">
    <property type="entry name" value="SIS_dom"/>
</dbReference>
<organism evidence="10 11">
    <name type="scientific">Hansschlegelia beijingensis</name>
    <dbReference type="NCBI Taxonomy" id="1133344"/>
    <lineage>
        <taxon>Bacteria</taxon>
        <taxon>Pseudomonadati</taxon>
        <taxon>Pseudomonadota</taxon>
        <taxon>Alphaproteobacteria</taxon>
        <taxon>Hyphomicrobiales</taxon>
        <taxon>Methylopilaceae</taxon>
        <taxon>Hansschlegelia</taxon>
    </lineage>
</organism>
<evidence type="ECO:0000256" key="4">
    <source>
        <dbReference type="PIRNR" id="PIRNR004692"/>
    </source>
</evidence>
<dbReference type="PROSITE" id="PS51371">
    <property type="entry name" value="CBS"/>
    <property type="match status" value="2"/>
</dbReference>
<reference evidence="10 11" key="1">
    <citation type="submission" date="2020-08" db="EMBL/GenBank/DDBJ databases">
        <title>Genomic Encyclopedia of Type Strains, Phase IV (KMG-IV): sequencing the most valuable type-strain genomes for metagenomic binning, comparative biology and taxonomic classification.</title>
        <authorList>
            <person name="Goeker M."/>
        </authorList>
    </citation>
    <scope>NUCLEOTIDE SEQUENCE [LARGE SCALE GENOMIC DNA]</scope>
    <source>
        <strain evidence="10 11">DSM 25481</strain>
    </source>
</reference>
<dbReference type="InterPro" id="IPR050986">
    <property type="entry name" value="GutQ/KpsF_isomerases"/>
</dbReference>
<dbReference type="InterPro" id="IPR035474">
    <property type="entry name" value="SIS_Kpsf"/>
</dbReference>
<accession>A0A7W6D3C1</accession>
<feature type="site" description="Catalytically relevant" evidence="6">
    <location>
        <position position="215"/>
    </location>
</feature>
<dbReference type="CDD" id="cd04604">
    <property type="entry name" value="CBS_pair_SIS_assoc"/>
    <property type="match status" value="1"/>
</dbReference>
<dbReference type="InterPro" id="IPR004800">
    <property type="entry name" value="KdsD/KpsF-type"/>
</dbReference>
<keyword evidence="3 7" id="KW-0129">CBS domain</keyword>
<evidence type="ECO:0000259" key="8">
    <source>
        <dbReference type="PROSITE" id="PS51371"/>
    </source>
</evidence>
<evidence type="ECO:0000256" key="5">
    <source>
        <dbReference type="PIRSR" id="PIRSR004692-2"/>
    </source>
</evidence>
<feature type="site" description="Catalytically relevant" evidence="6">
    <location>
        <position position="174"/>
    </location>
</feature>
<keyword evidence="5" id="KW-0862">Zinc</keyword>
<dbReference type="GO" id="GO:0046872">
    <property type="term" value="F:metal ion binding"/>
    <property type="evidence" value="ECO:0007669"/>
    <property type="project" value="UniProtKB-KW"/>
</dbReference>
<evidence type="ECO:0000313" key="10">
    <source>
        <dbReference type="EMBL" id="MBB3971429.1"/>
    </source>
</evidence>
<dbReference type="EMBL" id="JACIDR010000001">
    <property type="protein sequence ID" value="MBB3971429.1"/>
    <property type="molecule type" value="Genomic_DNA"/>
</dbReference>
<feature type="binding site" evidence="5">
    <location>
        <position position="104"/>
    </location>
    <ligand>
        <name>Zn(2+)</name>
        <dbReference type="ChEBI" id="CHEBI:29105"/>
    </ligand>
</feature>
<dbReference type="GO" id="GO:0019146">
    <property type="term" value="F:arabinose-5-phosphate isomerase activity"/>
    <property type="evidence" value="ECO:0007669"/>
    <property type="project" value="UniProtKB-EC"/>
</dbReference>
<comment type="caution">
    <text evidence="10">The sequence shown here is derived from an EMBL/GenBank/DDBJ whole genome shotgun (WGS) entry which is preliminary data.</text>
</comment>
<dbReference type="PROSITE" id="PS51464">
    <property type="entry name" value="SIS"/>
    <property type="match status" value="1"/>
</dbReference>
<dbReference type="InterPro" id="IPR046348">
    <property type="entry name" value="SIS_dom_sf"/>
</dbReference>
<feature type="site" description="Catalytically relevant" evidence="6">
    <location>
        <position position="133"/>
    </location>
</feature>
<dbReference type="FunFam" id="3.40.50.10490:FF:000011">
    <property type="entry name" value="Arabinose 5-phosphate isomerase"/>
    <property type="match status" value="1"/>
</dbReference>
<evidence type="ECO:0000313" key="11">
    <source>
        <dbReference type="Proteomes" id="UP000528964"/>
    </source>
</evidence>
<dbReference type="Gene3D" id="3.10.580.10">
    <property type="entry name" value="CBS-domain"/>
    <property type="match status" value="1"/>
</dbReference>
<dbReference type="SUPFAM" id="SSF53697">
    <property type="entry name" value="SIS domain"/>
    <property type="match status" value="1"/>
</dbReference>
<dbReference type="NCBIfam" id="TIGR00393">
    <property type="entry name" value="kpsF"/>
    <property type="match status" value="1"/>
</dbReference>
<evidence type="ECO:0000256" key="6">
    <source>
        <dbReference type="PIRSR" id="PIRSR004692-3"/>
    </source>
</evidence>
<evidence type="ECO:0000256" key="7">
    <source>
        <dbReference type="PROSITE-ProRule" id="PRU00703"/>
    </source>
</evidence>
<dbReference type="Gene3D" id="3.40.50.10490">
    <property type="entry name" value="Glucose-6-phosphate isomerase like protein, domain 1"/>
    <property type="match status" value="1"/>
</dbReference>
<dbReference type="RefSeq" id="WP_183393310.1">
    <property type="nucleotide sequence ID" value="NZ_JACIDR010000001.1"/>
</dbReference>
<protein>
    <submittedName>
        <fullName evidence="10">Arabinose-5-phosphate isomerase</fullName>
        <ecNumber evidence="10">5.3.1.13</ecNumber>
    </submittedName>
</protein>
<dbReference type="Pfam" id="PF00571">
    <property type="entry name" value="CBS"/>
    <property type="match status" value="2"/>
</dbReference>
<dbReference type="GO" id="GO:0097367">
    <property type="term" value="F:carbohydrate derivative binding"/>
    <property type="evidence" value="ECO:0007669"/>
    <property type="project" value="InterPro"/>
</dbReference>
<proteinExistence type="inferred from homology"/>
<keyword evidence="2" id="KW-0677">Repeat</keyword>
<evidence type="ECO:0000256" key="2">
    <source>
        <dbReference type="ARBA" id="ARBA00022737"/>
    </source>
</evidence>
<sequence length="347" mass="35639">MVQPLLSSSPLPAPGIAASPVDAAAVQAAAVASATRTIDIEAAGLERLGRALREELGGPFAAAVEKIASARGRTIVSGMGKSGHIGRKIAATLASTGTPAFFVHPAEASHGDLGMITPDDVVLALSWSGETAELRDIVQYSSRFRVPVVAITSNAHSALARAADVALVLPRVGEACPNGLAPTTSTTMQLALGDALAVALLESREFTPGDFKRFHPGGKLGAVLTFVRDVMHSGDAVPLVAEGTLMSEALIVMTTKSFGCVGVVDPAGALVGIVTDGDLRRHMGPDLTAKRVETVMTHAPRVIAPDDLAASALSELQSRAITALFVVDDGRPAGLVHIHDLLKLGLA</sequence>
<dbReference type="GO" id="GO:0005975">
    <property type="term" value="P:carbohydrate metabolic process"/>
    <property type="evidence" value="ECO:0007669"/>
    <property type="project" value="InterPro"/>
</dbReference>
<dbReference type="InterPro" id="IPR046342">
    <property type="entry name" value="CBS_dom_sf"/>
</dbReference>
<evidence type="ECO:0000259" key="9">
    <source>
        <dbReference type="PROSITE" id="PS51464"/>
    </source>
</evidence>
<feature type="domain" description="SIS" evidence="9">
    <location>
        <begin position="63"/>
        <end position="206"/>
    </location>
</feature>
<dbReference type="Proteomes" id="UP000528964">
    <property type="component" value="Unassembled WGS sequence"/>
</dbReference>
<keyword evidence="10" id="KW-0413">Isomerase</keyword>
<dbReference type="PIRSF" id="PIRSF004692">
    <property type="entry name" value="KdsD_KpsF"/>
    <property type="match status" value="1"/>
</dbReference>
<dbReference type="SMART" id="SM00116">
    <property type="entry name" value="CBS"/>
    <property type="match status" value="2"/>
</dbReference>
<feature type="domain" description="CBS" evidence="8">
    <location>
        <begin position="231"/>
        <end position="290"/>
    </location>
</feature>
<dbReference type="AlphaFoldDB" id="A0A7W6D3C1"/>
<keyword evidence="5" id="KW-0479">Metal-binding</keyword>
<dbReference type="PANTHER" id="PTHR42745">
    <property type="match status" value="1"/>
</dbReference>
<comment type="similarity">
    <text evidence="1 4">Belongs to the SIS family. GutQ/KpsF subfamily.</text>
</comment>